<dbReference type="GO" id="GO:0000124">
    <property type="term" value="C:SAGA complex"/>
    <property type="evidence" value="ECO:0007669"/>
    <property type="project" value="TreeGrafter"/>
</dbReference>
<name>A0A833R4E0_9POAL</name>
<dbReference type="OrthoDB" id="10264870at2759"/>
<comment type="caution">
    <text evidence="6">The sequence shown here is derived from an EMBL/GenBank/DDBJ whole genome shotgun (WGS) entry which is preliminary data.</text>
</comment>
<accession>A0A833R4E0</accession>
<keyword evidence="7" id="KW-1185">Reference proteome</keyword>
<dbReference type="InterPro" id="IPR024738">
    <property type="entry name" value="Hfi1/Tada1"/>
</dbReference>
<dbReference type="PANTHER" id="PTHR21277:SF5">
    <property type="entry name" value="TRANSCRIPTIONAL ADAPTER 1"/>
    <property type="match status" value="1"/>
</dbReference>
<comment type="subcellular location">
    <subcellularLocation>
        <location evidence="1">Nucleus</location>
    </subcellularLocation>
</comment>
<dbReference type="Proteomes" id="UP000623129">
    <property type="component" value="Unassembled WGS sequence"/>
</dbReference>
<dbReference type="GO" id="GO:0003713">
    <property type="term" value="F:transcription coactivator activity"/>
    <property type="evidence" value="ECO:0007669"/>
    <property type="project" value="TreeGrafter"/>
</dbReference>
<feature type="compositionally biased region" description="Polar residues" evidence="5">
    <location>
        <begin position="207"/>
        <end position="221"/>
    </location>
</feature>
<reference evidence="6" key="1">
    <citation type="submission" date="2020-01" db="EMBL/GenBank/DDBJ databases">
        <title>Genome sequence of Kobresia littledalei, the first chromosome-level genome in the family Cyperaceae.</title>
        <authorList>
            <person name="Qu G."/>
        </authorList>
    </citation>
    <scope>NUCLEOTIDE SEQUENCE</scope>
    <source>
        <strain evidence="6">C.B.Clarke</strain>
        <tissue evidence="6">Leaf</tissue>
    </source>
</reference>
<evidence type="ECO:0000256" key="5">
    <source>
        <dbReference type="SAM" id="MobiDB-lite"/>
    </source>
</evidence>
<protein>
    <submittedName>
        <fullName evidence="6">Transcriptional regulator of RNA polII, SAGA, subunit</fullName>
    </submittedName>
</protein>
<dbReference type="GO" id="GO:0005634">
    <property type="term" value="C:nucleus"/>
    <property type="evidence" value="ECO:0007669"/>
    <property type="project" value="UniProtKB-SubCell"/>
</dbReference>
<evidence type="ECO:0000313" key="6">
    <source>
        <dbReference type="EMBL" id="KAF3329663.1"/>
    </source>
</evidence>
<proteinExistence type="predicted"/>
<feature type="compositionally biased region" description="Basic and acidic residues" evidence="5">
    <location>
        <begin position="23"/>
        <end position="32"/>
    </location>
</feature>
<keyword evidence="2" id="KW-0805">Transcription regulation</keyword>
<feature type="region of interest" description="Disordered" evidence="5">
    <location>
        <begin position="190"/>
        <end position="221"/>
    </location>
</feature>
<evidence type="ECO:0000256" key="4">
    <source>
        <dbReference type="ARBA" id="ARBA00023242"/>
    </source>
</evidence>
<gene>
    <name evidence="6" type="ORF">FCM35_KLT04994</name>
</gene>
<evidence type="ECO:0000256" key="3">
    <source>
        <dbReference type="ARBA" id="ARBA00023163"/>
    </source>
</evidence>
<dbReference type="PANTHER" id="PTHR21277">
    <property type="entry name" value="TRANSCRIPTIONAL ADAPTER 1"/>
    <property type="match status" value="1"/>
</dbReference>
<organism evidence="6 7">
    <name type="scientific">Carex littledalei</name>
    <dbReference type="NCBI Taxonomy" id="544730"/>
    <lineage>
        <taxon>Eukaryota</taxon>
        <taxon>Viridiplantae</taxon>
        <taxon>Streptophyta</taxon>
        <taxon>Embryophyta</taxon>
        <taxon>Tracheophyta</taxon>
        <taxon>Spermatophyta</taxon>
        <taxon>Magnoliopsida</taxon>
        <taxon>Liliopsida</taxon>
        <taxon>Poales</taxon>
        <taxon>Cyperaceae</taxon>
        <taxon>Cyperoideae</taxon>
        <taxon>Cariceae</taxon>
        <taxon>Carex</taxon>
        <taxon>Carex subgen. Euthyceras</taxon>
    </lineage>
</organism>
<dbReference type="Pfam" id="PF12767">
    <property type="entry name" value="SAGA-Tad1"/>
    <property type="match status" value="1"/>
</dbReference>
<keyword evidence="3" id="KW-0804">Transcription</keyword>
<dbReference type="GO" id="GO:0006357">
    <property type="term" value="P:regulation of transcription by RNA polymerase II"/>
    <property type="evidence" value="ECO:0007669"/>
    <property type="project" value="TreeGrafter"/>
</dbReference>
<evidence type="ECO:0000256" key="2">
    <source>
        <dbReference type="ARBA" id="ARBA00023015"/>
    </source>
</evidence>
<dbReference type="EMBL" id="SWLB01000014">
    <property type="protein sequence ID" value="KAF3329663.1"/>
    <property type="molecule type" value="Genomic_DNA"/>
</dbReference>
<keyword evidence="4" id="KW-0539">Nucleus</keyword>
<evidence type="ECO:0000256" key="1">
    <source>
        <dbReference type="ARBA" id="ARBA00004123"/>
    </source>
</evidence>
<feature type="region of interest" description="Disordered" evidence="5">
    <location>
        <begin position="1"/>
        <end position="33"/>
    </location>
</feature>
<dbReference type="AlphaFoldDB" id="A0A833R4E0"/>
<sequence>MEHEPNMDKGKKIDEEINEEYDTSLKRDRFENDDIAEPCEEENILMKKARVGAPLGIPSYHASMDGPGIQTCSSRGWGSHIDKGSCSSSGELPDTESLMNQIDSIAKSQGLDGASPGVAKVLHSGLDEYIKRIIRPCINLKQSGSYQVTMRDSESCRQMNKQWVEQLGSMSSLTQVPLSKPFFPSSPTVGTGIDLNQDPISRPYCRSPSSGGTNGRGTSAQTDMDVDLNLSPDASASGFPIMSSAGVSVGTGTLTSLTQGPIPSSIPPWAQNLTYSGSAANTIFGMDMARNLTIIGSGAAACMSRDIPCNLARTGSGADTSTGKDVSENLVCAGRDACTDIRTGSIFFIGSPEEGNTESMENQMERAENVNGLQHIGVSSAGAVSGSDNLNGSGCMHRTVTLQDLQIAMLMDPQLLGENWPVKMEELLSRSFE</sequence>
<evidence type="ECO:0000313" key="7">
    <source>
        <dbReference type="Proteomes" id="UP000623129"/>
    </source>
</evidence>
<feature type="compositionally biased region" description="Basic and acidic residues" evidence="5">
    <location>
        <begin position="1"/>
        <end position="15"/>
    </location>
</feature>